<sequence>MGTAEKSLAPAPVVIVGVSETQEPAAMTLKEATQAPEVDVTAASLSKLNLDSAAVATDKLSAIPRMDSNSELDTKPPSLDGKSIASETTFALDEKESLRPDDSASVQAAAEDDDAASLLAGSRIGSEAAARARARPAIAMGSNAAGILTPQSAASEQQPENGTGLQLSSAAGSSDALNVIYRQAPDEKLLDALATPRDRYFLLRLEKDVIDFVQNSKDPYMDLPPSNSFCRMLTHKLADYYHMTHSYEPHVGSVRIFRTPFCRVPASLAQMVPQPAPSTSSTPPPAVLPRKIMRRGQDGDSAAASASPSKAGSEVGSDAKDKQPSNQKLSREQREEMYKLARERIFGNTEESPTAEIEAENGMSRTSSMSANRSNLGKRGKVAKQRRDSDGFDSRHQYQPYWGPQQQTWVPQPPAQFAPAGPQFGAPGPSNFQVPPHFVQQGPTYAAMPAMAPAAPYPAYQAPQFPGGGSPVVYAPQPQVTPNTPSHGWQPAFNPPGSYPQQGPPPAHPQAHLQAHPQAHPQPPSQVTPQVLPQGPQGPPQGPPQALPQAANQSPGQLYGPGGFPYAFGQLPANANPHDPKSQHPIPGSYNRNHAFNPKTQSFSPGVAMAPVHAPQPPFTAPGSHHSSPQIGTPPHLAYTGYQPQMPPPYGGAYGMARQGSNNSIPSYHGPPQGTPPHVSMQQPPMPVNGRPHGPSPNGQMYSHLPTYGNPATLPQKPASGM</sequence>
<name>A0ACC1N9V9_9HYPO</name>
<evidence type="ECO:0000313" key="2">
    <source>
        <dbReference type="Proteomes" id="UP001143910"/>
    </source>
</evidence>
<accession>A0ACC1N9V9</accession>
<protein>
    <submittedName>
        <fullName evidence="1">Uncharacterized protein</fullName>
    </submittedName>
</protein>
<dbReference type="EMBL" id="JANJQO010000673">
    <property type="protein sequence ID" value="KAJ2975709.1"/>
    <property type="molecule type" value="Genomic_DNA"/>
</dbReference>
<reference evidence="1" key="1">
    <citation type="submission" date="2022-08" db="EMBL/GenBank/DDBJ databases">
        <title>Genome Sequence of Lecanicillium fungicola.</title>
        <authorList>
            <person name="Buettner E."/>
        </authorList>
    </citation>
    <scope>NUCLEOTIDE SEQUENCE</scope>
    <source>
        <strain evidence="1">Babe33</strain>
    </source>
</reference>
<keyword evidence="2" id="KW-1185">Reference proteome</keyword>
<proteinExistence type="predicted"/>
<evidence type="ECO:0000313" key="1">
    <source>
        <dbReference type="EMBL" id="KAJ2975709.1"/>
    </source>
</evidence>
<comment type="caution">
    <text evidence="1">The sequence shown here is derived from an EMBL/GenBank/DDBJ whole genome shotgun (WGS) entry which is preliminary data.</text>
</comment>
<organism evidence="1 2">
    <name type="scientific">Zarea fungicola</name>
    <dbReference type="NCBI Taxonomy" id="93591"/>
    <lineage>
        <taxon>Eukaryota</taxon>
        <taxon>Fungi</taxon>
        <taxon>Dikarya</taxon>
        <taxon>Ascomycota</taxon>
        <taxon>Pezizomycotina</taxon>
        <taxon>Sordariomycetes</taxon>
        <taxon>Hypocreomycetidae</taxon>
        <taxon>Hypocreales</taxon>
        <taxon>Cordycipitaceae</taxon>
        <taxon>Zarea</taxon>
    </lineage>
</organism>
<dbReference type="Proteomes" id="UP001143910">
    <property type="component" value="Unassembled WGS sequence"/>
</dbReference>
<gene>
    <name evidence="1" type="ORF">NQ176_g5368</name>
</gene>